<name>A0A0E9U7S2_ANGAN</name>
<accession>A0A0E9U7S2</accession>
<reference evidence="1" key="1">
    <citation type="submission" date="2014-11" db="EMBL/GenBank/DDBJ databases">
        <authorList>
            <person name="Amaro Gonzalez C."/>
        </authorList>
    </citation>
    <scope>NUCLEOTIDE SEQUENCE</scope>
</reference>
<dbReference type="AlphaFoldDB" id="A0A0E9U7S2"/>
<proteinExistence type="predicted"/>
<protein>
    <submittedName>
        <fullName evidence="1">Uncharacterized protein</fullName>
    </submittedName>
</protein>
<sequence length="84" mass="9888">MNFVTFSFTQPYSTLYIFSLALQNSDRIEVLRSMEGLRWVITPATFFLRRQFPNNIHAVGQKVFRRKTSWECTALSFQRGSLSF</sequence>
<organism evidence="1">
    <name type="scientific">Anguilla anguilla</name>
    <name type="common">European freshwater eel</name>
    <name type="synonym">Muraena anguilla</name>
    <dbReference type="NCBI Taxonomy" id="7936"/>
    <lineage>
        <taxon>Eukaryota</taxon>
        <taxon>Metazoa</taxon>
        <taxon>Chordata</taxon>
        <taxon>Craniata</taxon>
        <taxon>Vertebrata</taxon>
        <taxon>Euteleostomi</taxon>
        <taxon>Actinopterygii</taxon>
        <taxon>Neopterygii</taxon>
        <taxon>Teleostei</taxon>
        <taxon>Anguilliformes</taxon>
        <taxon>Anguillidae</taxon>
        <taxon>Anguilla</taxon>
    </lineage>
</organism>
<evidence type="ECO:0000313" key="1">
    <source>
        <dbReference type="EMBL" id="JAH61762.1"/>
    </source>
</evidence>
<reference evidence="1" key="2">
    <citation type="journal article" date="2015" name="Fish Shellfish Immunol.">
        <title>Early steps in the European eel (Anguilla anguilla)-Vibrio vulnificus interaction in the gills: Role of the RtxA13 toxin.</title>
        <authorList>
            <person name="Callol A."/>
            <person name="Pajuelo D."/>
            <person name="Ebbesson L."/>
            <person name="Teles M."/>
            <person name="MacKenzie S."/>
            <person name="Amaro C."/>
        </authorList>
    </citation>
    <scope>NUCLEOTIDE SEQUENCE</scope>
</reference>
<dbReference type="EMBL" id="GBXM01046815">
    <property type="protein sequence ID" value="JAH61762.1"/>
    <property type="molecule type" value="Transcribed_RNA"/>
</dbReference>